<dbReference type="Gene3D" id="1.10.3730.20">
    <property type="match status" value="1"/>
</dbReference>
<feature type="transmembrane region" description="Helical" evidence="2">
    <location>
        <begin position="143"/>
        <end position="163"/>
    </location>
</feature>
<comment type="similarity">
    <text evidence="1">Belongs to the EamA transporter family.</text>
</comment>
<feature type="transmembrane region" description="Helical" evidence="2">
    <location>
        <begin position="261"/>
        <end position="280"/>
    </location>
</feature>
<dbReference type="SUPFAM" id="SSF103481">
    <property type="entry name" value="Multidrug resistance efflux transporter EmrE"/>
    <property type="match status" value="2"/>
</dbReference>
<feature type="transmembrane region" description="Helical" evidence="2">
    <location>
        <begin position="63"/>
        <end position="83"/>
    </location>
</feature>
<evidence type="ECO:0000313" key="4">
    <source>
        <dbReference type="EMBL" id="UTI64850.1"/>
    </source>
</evidence>
<feature type="transmembrane region" description="Helical" evidence="2">
    <location>
        <begin position="206"/>
        <end position="226"/>
    </location>
</feature>
<feature type="transmembrane region" description="Helical" evidence="2">
    <location>
        <begin position="232"/>
        <end position="254"/>
    </location>
</feature>
<dbReference type="InterPro" id="IPR037185">
    <property type="entry name" value="EmrE-like"/>
</dbReference>
<keyword evidence="5" id="KW-1185">Reference proteome</keyword>
<evidence type="ECO:0000259" key="3">
    <source>
        <dbReference type="Pfam" id="PF00892"/>
    </source>
</evidence>
<feature type="domain" description="EamA" evidence="3">
    <location>
        <begin position="150"/>
        <end position="277"/>
    </location>
</feature>
<reference evidence="4 5" key="1">
    <citation type="submission" date="2022-06" db="EMBL/GenBank/DDBJ databases">
        <title>Paraconexibacter antarcticus.</title>
        <authorList>
            <person name="Kim C.S."/>
        </authorList>
    </citation>
    <scope>NUCLEOTIDE SEQUENCE [LARGE SCALE GENOMIC DNA]</scope>
    <source>
        <strain evidence="4 5">02-257</strain>
    </source>
</reference>
<evidence type="ECO:0000256" key="1">
    <source>
        <dbReference type="ARBA" id="ARBA00007362"/>
    </source>
</evidence>
<keyword evidence="2" id="KW-1133">Transmembrane helix</keyword>
<dbReference type="Proteomes" id="UP001056035">
    <property type="component" value="Chromosome"/>
</dbReference>
<evidence type="ECO:0000313" key="5">
    <source>
        <dbReference type="Proteomes" id="UP001056035"/>
    </source>
</evidence>
<dbReference type="PANTHER" id="PTHR22911:SF137">
    <property type="entry name" value="SOLUTE CARRIER FAMILY 35 MEMBER G2-RELATED"/>
    <property type="match status" value="1"/>
</dbReference>
<feature type="domain" description="EamA" evidence="3">
    <location>
        <begin position="3"/>
        <end position="131"/>
    </location>
</feature>
<proteinExistence type="inferred from homology"/>
<feature type="transmembrane region" description="Helical" evidence="2">
    <location>
        <begin position="175"/>
        <end position="194"/>
    </location>
</feature>
<dbReference type="PANTHER" id="PTHR22911">
    <property type="entry name" value="ACYL-MALONYL CONDENSING ENZYME-RELATED"/>
    <property type="match status" value="1"/>
</dbReference>
<protein>
    <submittedName>
        <fullName evidence="4">EamA family transporter</fullName>
    </submittedName>
</protein>
<feature type="transmembrane region" description="Helical" evidence="2">
    <location>
        <begin position="113"/>
        <end position="131"/>
    </location>
</feature>
<keyword evidence="2" id="KW-0472">Membrane</keyword>
<gene>
    <name evidence="4" type="ORF">NBH00_01260</name>
</gene>
<feature type="transmembrane region" description="Helical" evidence="2">
    <location>
        <begin position="31"/>
        <end position="51"/>
    </location>
</feature>
<name>A0ABY5DS49_9ACTN</name>
<sequence length="281" mass="28284">MVAVLLSLLASASWGAADFCGGFFSRRWPSLSVLLVIEAGGLITATTIVVLANDPFPDARHALTGVAAGVAGVTALALFYRALSIGTMSIVAPISATGAAVPVAVGVATGDELTALIVVGLVLAFAGVVLAGREAAPDNPAAAGTRLVVGLSLAAALGFGLFFTLYDTAADGSSAWAILLSRLPAVPVVALLVRRRGLAVPRGADLYRLVGVAQLDCAATSLYALAITRGALSIVAVVGSLYPVMTVLLARVVLRERVRRVQAVGVVVAFVGVALVSLGSA</sequence>
<dbReference type="Pfam" id="PF00892">
    <property type="entry name" value="EamA"/>
    <property type="match status" value="2"/>
</dbReference>
<dbReference type="RefSeq" id="WP_254571547.1">
    <property type="nucleotide sequence ID" value="NZ_CP098502.1"/>
</dbReference>
<keyword evidence="2" id="KW-0812">Transmembrane</keyword>
<dbReference type="EMBL" id="CP098502">
    <property type="protein sequence ID" value="UTI64850.1"/>
    <property type="molecule type" value="Genomic_DNA"/>
</dbReference>
<evidence type="ECO:0000256" key="2">
    <source>
        <dbReference type="SAM" id="Phobius"/>
    </source>
</evidence>
<accession>A0ABY5DS49</accession>
<dbReference type="InterPro" id="IPR000620">
    <property type="entry name" value="EamA_dom"/>
</dbReference>
<organism evidence="4 5">
    <name type="scientific">Paraconexibacter antarcticus</name>
    <dbReference type="NCBI Taxonomy" id="2949664"/>
    <lineage>
        <taxon>Bacteria</taxon>
        <taxon>Bacillati</taxon>
        <taxon>Actinomycetota</taxon>
        <taxon>Thermoleophilia</taxon>
        <taxon>Solirubrobacterales</taxon>
        <taxon>Paraconexibacteraceae</taxon>
        <taxon>Paraconexibacter</taxon>
    </lineage>
</organism>